<name>A0A177CC03_9PLEO</name>
<evidence type="ECO:0000313" key="2">
    <source>
        <dbReference type="EMBL" id="OAG04317.1"/>
    </source>
</evidence>
<feature type="chain" id="PRO_5008057988" evidence="1">
    <location>
        <begin position="18"/>
        <end position="106"/>
    </location>
</feature>
<feature type="signal peptide" evidence="1">
    <location>
        <begin position="1"/>
        <end position="17"/>
    </location>
</feature>
<dbReference type="OrthoDB" id="3798738at2759"/>
<dbReference type="RefSeq" id="XP_018034682.1">
    <property type="nucleotide sequence ID" value="XM_018182930.1"/>
</dbReference>
<dbReference type="EMBL" id="KV441553">
    <property type="protein sequence ID" value="OAG04317.1"/>
    <property type="molecule type" value="Genomic_DNA"/>
</dbReference>
<evidence type="ECO:0000256" key="1">
    <source>
        <dbReference type="SAM" id="SignalP"/>
    </source>
</evidence>
<reference evidence="2 3" key="1">
    <citation type="submission" date="2016-05" db="EMBL/GenBank/DDBJ databases">
        <title>Comparative analysis of secretome profiles of manganese(II)-oxidizing ascomycete fungi.</title>
        <authorList>
            <consortium name="DOE Joint Genome Institute"/>
            <person name="Zeiner C.A."/>
            <person name="Purvine S.O."/>
            <person name="Zink E.M."/>
            <person name="Wu S."/>
            <person name="Pasa-Tolic L."/>
            <person name="Chaput D.L."/>
            <person name="Haridas S."/>
            <person name="Grigoriev I.V."/>
            <person name="Santelli C.M."/>
            <person name="Hansel C.M."/>
        </authorList>
    </citation>
    <scope>NUCLEOTIDE SEQUENCE [LARGE SCALE GENOMIC DNA]</scope>
    <source>
        <strain evidence="2 3">AP3s5-JAC2a</strain>
    </source>
</reference>
<organism evidence="2 3">
    <name type="scientific">Paraphaeosphaeria sporulosa</name>
    <dbReference type="NCBI Taxonomy" id="1460663"/>
    <lineage>
        <taxon>Eukaryota</taxon>
        <taxon>Fungi</taxon>
        <taxon>Dikarya</taxon>
        <taxon>Ascomycota</taxon>
        <taxon>Pezizomycotina</taxon>
        <taxon>Dothideomycetes</taxon>
        <taxon>Pleosporomycetidae</taxon>
        <taxon>Pleosporales</taxon>
        <taxon>Massarineae</taxon>
        <taxon>Didymosphaeriaceae</taxon>
        <taxon>Paraphaeosphaeria</taxon>
    </lineage>
</organism>
<sequence length="106" mass="12151">MHFSATLLPALVALTSAAAVPRSTYGQWTVSATVSPDHSVYVTAKYTSDAYPDDKYMNRSCVENPFATPPVEKRCDRTDFTYEYDARSKFYQYLHLPQERGRESRR</sequence>
<dbReference type="Proteomes" id="UP000077069">
    <property type="component" value="Unassembled WGS sequence"/>
</dbReference>
<protein>
    <submittedName>
        <fullName evidence="2">Uncharacterized protein</fullName>
    </submittedName>
</protein>
<dbReference type="AlphaFoldDB" id="A0A177CC03"/>
<evidence type="ECO:0000313" key="3">
    <source>
        <dbReference type="Proteomes" id="UP000077069"/>
    </source>
</evidence>
<accession>A0A177CC03</accession>
<keyword evidence="1" id="KW-0732">Signal</keyword>
<proteinExistence type="predicted"/>
<keyword evidence="3" id="KW-1185">Reference proteome</keyword>
<gene>
    <name evidence="2" type="ORF">CC84DRAFT_1217788</name>
</gene>
<dbReference type="GeneID" id="28766416"/>
<dbReference type="InParanoid" id="A0A177CC03"/>